<dbReference type="Proteomes" id="UP001530400">
    <property type="component" value="Unassembled WGS sequence"/>
</dbReference>
<feature type="compositionally biased region" description="Polar residues" evidence="1">
    <location>
        <begin position="1"/>
        <end position="13"/>
    </location>
</feature>
<gene>
    <name evidence="3" type="ORF">ACHAWO_002371</name>
</gene>
<keyword evidence="2" id="KW-0472">Membrane</keyword>
<comment type="caution">
    <text evidence="3">The sequence shown here is derived from an EMBL/GenBank/DDBJ whole genome shotgun (WGS) entry which is preliminary data.</text>
</comment>
<reference evidence="3 4" key="1">
    <citation type="submission" date="2024-10" db="EMBL/GenBank/DDBJ databases">
        <title>Updated reference genomes for cyclostephanoid diatoms.</title>
        <authorList>
            <person name="Roberts W.R."/>
            <person name="Alverson A.J."/>
        </authorList>
    </citation>
    <scope>NUCLEOTIDE SEQUENCE [LARGE SCALE GENOMIC DNA]</scope>
    <source>
        <strain evidence="3 4">AJA010-31</strain>
    </source>
</reference>
<evidence type="ECO:0008006" key="5">
    <source>
        <dbReference type="Google" id="ProtNLM"/>
    </source>
</evidence>
<protein>
    <recommendedName>
        <fullName evidence="5">Sulfotransferase</fullName>
    </recommendedName>
</protein>
<sequence>MMAPNNGSVVSNLSSPSHHTRRRHPHNSLLSHLQDFTWEKALFVALNALVLSMLYVIITYRRDYTLRKAQAFHLQSEINVPTFQHEIAERYRAETRKNCQIIYVLGVEGATHHGFAPILEYLANNQVDPATGIPYDIVMSSRALKFGVFGWYKAHGMRLGFNAETPPLEDPELVQRVIADICPNDGRKHVIVEDNSFPCGQEDDRRSYRVHRQHDWLRMSPEEIADSESGNNQPTNLNAFYKAYSPYADVKFLVLHRPYLEVIASHAEWDTGPVVHSNIIRGFMIILRRFLDSHMIDPKTGRKLWHLICVEKHFAKFYNFDDVAVAQARKNMLHEVASFLDWPVKECPNCFDSWHESTKDHAATLGPENLQILDEHMKSIEGTWPPNPSLGVPTSTVITSETLVGAAISTPV</sequence>
<accession>A0ABD3PZF3</accession>
<dbReference type="AlphaFoldDB" id="A0ABD3PZF3"/>
<dbReference type="EMBL" id="JALLPJ020000421">
    <property type="protein sequence ID" value="KAL3792766.1"/>
    <property type="molecule type" value="Genomic_DNA"/>
</dbReference>
<name>A0ABD3PZF3_9STRA</name>
<feature type="transmembrane region" description="Helical" evidence="2">
    <location>
        <begin position="41"/>
        <end position="60"/>
    </location>
</feature>
<evidence type="ECO:0000256" key="1">
    <source>
        <dbReference type="SAM" id="MobiDB-lite"/>
    </source>
</evidence>
<keyword evidence="2" id="KW-1133">Transmembrane helix</keyword>
<evidence type="ECO:0000256" key="2">
    <source>
        <dbReference type="SAM" id="Phobius"/>
    </source>
</evidence>
<feature type="region of interest" description="Disordered" evidence="1">
    <location>
        <begin position="1"/>
        <end position="25"/>
    </location>
</feature>
<evidence type="ECO:0000313" key="4">
    <source>
        <dbReference type="Proteomes" id="UP001530400"/>
    </source>
</evidence>
<evidence type="ECO:0000313" key="3">
    <source>
        <dbReference type="EMBL" id="KAL3792766.1"/>
    </source>
</evidence>
<organism evidence="3 4">
    <name type="scientific">Cyclotella atomus</name>
    <dbReference type="NCBI Taxonomy" id="382360"/>
    <lineage>
        <taxon>Eukaryota</taxon>
        <taxon>Sar</taxon>
        <taxon>Stramenopiles</taxon>
        <taxon>Ochrophyta</taxon>
        <taxon>Bacillariophyta</taxon>
        <taxon>Coscinodiscophyceae</taxon>
        <taxon>Thalassiosirophycidae</taxon>
        <taxon>Stephanodiscales</taxon>
        <taxon>Stephanodiscaceae</taxon>
        <taxon>Cyclotella</taxon>
    </lineage>
</organism>
<keyword evidence="4" id="KW-1185">Reference proteome</keyword>
<proteinExistence type="predicted"/>
<keyword evidence="2" id="KW-0812">Transmembrane</keyword>